<dbReference type="PROSITE" id="PS51450">
    <property type="entry name" value="LRR"/>
    <property type="match status" value="2"/>
</dbReference>
<dbReference type="SUPFAM" id="SSF52058">
    <property type="entry name" value="L domain-like"/>
    <property type="match status" value="1"/>
</dbReference>
<evidence type="ECO:0000256" key="4">
    <source>
        <dbReference type="ARBA" id="ARBA00022614"/>
    </source>
</evidence>
<dbReference type="GO" id="GO:0005886">
    <property type="term" value="C:plasma membrane"/>
    <property type="evidence" value="ECO:0007669"/>
    <property type="project" value="UniProtKB-SubCell"/>
</dbReference>
<sequence length="635" mass="69771">MSATTTGRNSHIDKGGQGCHRRRRNRSSSATVFASAWVPSGLVAPTAATKRGKAKVLPSRHGDAKTWIRESWAEDRSYLCNSGRIQIPGRVMVDSDWKPPFNLDSASFSSCRFGRQIPNWLQSQKSISYLEISDAGLIDRIPDWFWNTFSNATVLDLSYNQISGELPLNLEFMSVTEFLLQSNRLTGSVPQLPRSIELLDISKNSLNGQLPSNFIVPYLQVALLFSNCITGIIPESICRWPQLRHLDLSNNQLTSGLPECGTKELKQQKPSNNISTTANSASSYSLQIRTLFLKNNSLSGGFPLFLKQCQNLTFLDLTQNKFSGKLPAWISEDTPSLVMLRLRSNFFSGHIPIEITRLFSLRILDLANNTFSGVIPQSLVNLKALIGTAVALDSTDNPFQEGYESEYMFLEMGMSNDSLLSLVVKGQVLDYRENAIYFMSIDLSCNSLAGQIPKEIGSLLGLINLNLSSNLLSGNIPYKMGNLQSLESLDLSNNQFSGEIPRGLSNLTSLSYLNLSYNNLSGRIPSGHQLDTLRTDDPASMYIGNPGLCGHPLPKLKKMCKEGAYWGTVAGVYVGMVYGVERVRGRSDWKNALIGGTLSGALISGASNNNKDKIIKDAITAGAVATAVEFINYLT</sequence>
<evidence type="ECO:0000256" key="9">
    <source>
        <dbReference type="ARBA" id="ARBA00023136"/>
    </source>
</evidence>
<evidence type="ECO:0000256" key="5">
    <source>
        <dbReference type="ARBA" id="ARBA00022692"/>
    </source>
</evidence>
<dbReference type="SMART" id="SM00369">
    <property type="entry name" value="LRR_TYP"/>
    <property type="match status" value="4"/>
</dbReference>
<dbReference type="InterPro" id="IPR003591">
    <property type="entry name" value="Leu-rich_rpt_typical-subtyp"/>
</dbReference>
<organism evidence="12 13">
    <name type="scientific">Dichanthelium oligosanthes</name>
    <dbReference type="NCBI Taxonomy" id="888268"/>
    <lineage>
        <taxon>Eukaryota</taxon>
        <taxon>Viridiplantae</taxon>
        <taxon>Streptophyta</taxon>
        <taxon>Embryophyta</taxon>
        <taxon>Tracheophyta</taxon>
        <taxon>Spermatophyta</taxon>
        <taxon>Magnoliopsida</taxon>
        <taxon>Liliopsida</taxon>
        <taxon>Poales</taxon>
        <taxon>Poaceae</taxon>
        <taxon>PACMAD clade</taxon>
        <taxon>Panicoideae</taxon>
        <taxon>Panicodae</taxon>
        <taxon>Paniceae</taxon>
        <taxon>Dichantheliinae</taxon>
        <taxon>Dichanthelium</taxon>
    </lineage>
</organism>
<keyword evidence="3" id="KW-1003">Cell membrane</keyword>
<dbReference type="InterPro" id="IPR046956">
    <property type="entry name" value="RLP23-like"/>
</dbReference>
<evidence type="ECO:0000313" key="12">
    <source>
        <dbReference type="EMBL" id="OEL18509.1"/>
    </source>
</evidence>
<dbReference type="EMBL" id="LWDX02056419">
    <property type="protein sequence ID" value="OEL18509.1"/>
    <property type="molecule type" value="Genomic_DNA"/>
</dbReference>
<dbReference type="STRING" id="888268.A0A1E5V039"/>
<evidence type="ECO:0000256" key="10">
    <source>
        <dbReference type="ARBA" id="ARBA00023180"/>
    </source>
</evidence>
<evidence type="ECO:0000256" key="11">
    <source>
        <dbReference type="SAM" id="MobiDB-lite"/>
    </source>
</evidence>
<dbReference type="Pfam" id="PF00560">
    <property type="entry name" value="LRR_1"/>
    <property type="match status" value="6"/>
</dbReference>
<keyword evidence="7" id="KW-0677">Repeat</keyword>
<evidence type="ECO:0000256" key="2">
    <source>
        <dbReference type="ARBA" id="ARBA00009592"/>
    </source>
</evidence>
<gene>
    <name evidence="12" type="ORF">BAE44_0020473</name>
</gene>
<accession>A0A1E5V039</accession>
<keyword evidence="4" id="KW-0433">Leucine-rich repeat</keyword>
<keyword evidence="10" id="KW-0325">Glycoprotein</keyword>
<evidence type="ECO:0000256" key="8">
    <source>
        <dbReference type="ARBA" id="ARBA00022989"/>
    </source>
</evidence>
<dbReference type="OrthoDB" id="612781at2759"/>
<evidence type="ECO:0000256" key="7">
    <source>
        <dbReference type="ARBA" id="ARBA00022737"/>
    </source>
</evidence>
<dbReference type="PANTHER" id="PTHR48063">
    <property type="entry name" value="LRR RECEPTOR-LIKE KINASE"/>
    <property type="match status" value="1"/>
</dbReference>
<dbReference type="PRINTS" id="PR00019">
    <property type="entry name" value="LEURICHRPT"/>
</dbReference>
<comment type="similarity">
    <text evidence="2">Belongs to the RLP family.</text>
</comment>
<reference evidence="12 13" key="1">
    <citation type="submission" date="2016-09" db="EMBL/GenBank/DDBJ databases">
        <title>The draft genome of Dichanthelium oligosanthes: A C3 panicoid grass species.</title>
        <authorList>
            <person name="Studer A.J."/>
            <person name="Schnable J.C."/>
            <person name="Brutnell T.P."/>
        </authorList>
    </citation>
    <scope>NUCLEOTIDE SEQUENCE [LARGE SCALE GENOMIC DNA]</scope>
    <source>
        <strain evidence="13">cv. Kellogg 1175</strain>
        <tissue evidence="12">Leaf</tissue>
    </source>
</reference>
<comment type="subcellular location">
    <subcellularLocation>
        <location evidence="1">Cell membrane</location>
        <topology evidence="1">Single-pass type I membrane protein</topology>
    </subcellularLocation>
</comment>
<evidence type="ECO:0000256" key="6">
    <source>
        <dbReference type="ARBA" id="ARBA00022729"/>
    </source>
</evidence>
<dbReference type="FunFam" id="3.80.10.10:FF:000213">
    <property type="entry name" value="Tyrosine-sulfated glycopeptide receptor 1"/>
    <property type="match status" value="1"/>
</dbReference>
<dbReference type="Gene3D" id="3.80.10.10">
    <property type="entry name" value="Ribonuclease Inhibitor"/>
    <property type="match status" value="3"/>
</dbReference>
<dbReference type="Proteomes" id="UP000095767">
    <property type="component" value="Unassembled WGS sequence"/>
</dbReference>
<keyword evidence="13" id="KW-1185">Reference proteome</keyword>
<feature type="region of interest" description="Disordered" evidence="11">
    <location>
        <begin position="1"/>
        <end position="25"/>
    </location>
</feature>
<keyword evidence="8" id="KW-1133">Transmembrane helix</keyword>
<keyword evidence="9" id="KW-0472">Membrane</keyword>
<protein>
    <submittedName>
        <fullName evidence="12">Protein BRASSINOSTEROID INSENSITIVE 1</fullName>
    </submittedName>
</protein>
<dbReference type="InterPro" id="IPR001611">
    <property type="entry name" value="Leu-rich_rpt"/>
</dbReference>
<keyword evidence="6" id="KW-0732">Signal</keyword>
<dbReference type="PANTHER" id="PTHR48063:SF108">
    <property type="entry name" value="LEUCINE-RICH REPEAT-CONTAINING N-TERMINAL PLANT-TYPE DOMAIN-CONTAINING PROTEIN"/>
    <property type="match status" value="1"/>
</dbReference>
<dbReference type="AlphaFoldDB" id="A0A1E5V039"/>
<comment type="caution">
    <text evidence="12">The sequence shown here is derived from an EMBL/GenBank/DDBJ whole genome shotgun (WGS) entry which is preliminary data.</text>
</comment>
<dbReference type="InterPro" id="IPR032675">
    <property type="entry name" value="LRR_dom_sf"/>
</dbReference>
<keyword evidence="5" id="KW-0812">Transmembrane</keyword>
<evidence type="ECO:0000256" key="3">
    <source>
        <dbReference type="ARBA" id="ARBA00022475"/>
    </source>
</evidence>
<name>A0A1E5V039_9POAL</name>
<evidence type="ECO:0000256" key="1">
    <source>
        <dbReference type="ARBA" id="ARBA00004251"/>
    </source>
</evidence>
<proteinExistence type="inferred from homology"/>
<evidence type="ECO:0000313" key="13">
    <source>
        <dbReference type="Proteomes" id="UP000095767"/>
    </source>
</evidence>